<dbReference type="Pfam" id="PF03935">
    <property type="entry name" value="SKN1_KRE6_Sbg1"/>
    <property type="match status" value="1"/>
</dbReference>
<dbReference type="Proteomes" id="UP000077266">
    <property type="component" value="Unassembled WGS sequence"/>
</dbReference>
<keyword evidence="3 10" id="KW-0812">Transmembrane</keyword>
<accession>A0A166NBR2</accession>
<dbReference type="PANTHER" id="PTHR31361:SF1">
    <property type="entry name" value="BETA-GLUCAN SYNTHESIS-ASSOCIATED PROTEIN KRE6-RELATED"/>
    <property type="match status" value="1"/>
</dbReference>
<dbReference type="PANTHER" id="PTHR31361">
    <property type="entry name" value="BETA-GLUCAN SYNTHESIS-ASSOCIATED PROTEIN KRE6-RELATED"/>
    <property type="match status" value="1"/>
</dbReference>
<feature type="transmembrane region" description="Helical" evidence="10">
    <location>
        <begin position="198"/>
        <end position="221"/>
    </location>
</feature>
<sequence length="617" mass="66427">MADPTPASPTTPQHGAEDALLSTSPSSSSTISTEPPPPVPPKNPSPDLQPAYIGSRLNPNANPRSRPSSRAVSSDDPTLGFPAGSIGGNRGSMVLYRLASEEEQLLAGAPNQAAALHPPSTLGGANLNRFSRVSSTGSIMSLADRDSKYPGHNGLIPSPGAFVPYEYDPHEYDDLDAADDDLDEKALRRTGGFNVRGFVNVAAILLLTSAIIALFTGYPIVSAVLTDPVKQLISSNTQVNGTGQAAVLANIPKLVDPETPDDAKTRTGFDGFEYDLVFSDEFNTDNRTFAPGDDPFWEAVDLYYWATRDQEWYDPDQVTTADGFLRIKLEVVDPSINHALDLKSGMLQSWNKFCFSSGYIEIRAQLPGAPNVAGYWPGAWTMGNLARPGYGATTDGVWPYTYDSCDNGILRNQSADGINPPQAFGLDPSVGRQQYNYDLSWLAGQKVSACTCEGEDHPGPTVKRGRGSPEIDILGVWRLAHALRAGVPILIRLVDLTAALLARGSVNDCAIPPRFLATQVLLDFHLAGVDRLCKRRIYTDARATRQRQSGVDRTISACNEGFSVVPIGPALVMRRQNRRFSPLALVGRPSPSQNGAAVRRTDLGPMLIRDGVAQVVN</sequence>
<dbReference type="SUPFAM" id="SSF49899">
    <property type="entry name" value="Concanavalin A-like lectins/glucanases"/>
    <property type="match status" value="1"/>
</dbReference>
<dbReference type="GO" id="GO:0031505">
    <property type="term" value="P:fungal-type cell wall organization"/>
    <property type="evidence" value="ECO:0007669"/>
    <property type="project" value="TreeGrafter"/>
</dbReference>
<organism evidence="12 13">
    <name type="scientific">Exidia glandulosa HHB12029</name>
    <dbReference type="NCBI Taxonomy" id="1314781"/>
    <lineage>
        <taxon>Eukaryota</taxon>
        <taxon>Fungi</taxon>
        <taxon>Dikarya</taxon>
        <taxon>Basidiomycota</taxon>
        <taxon>Agaricomycotina</taxon>
        <taxon>Agaricomycetes</taxon>
        <taxon>Auriculariales</taxon>
        <taxon>Exidiaceae</taxon>
        <taxon>Exidia</taxon>
    </lineage>
</organism>
<evidence type="ECO:0000256" key="10">
    <source>
        <dbReference type="SAM" id="Phobius"/>
    </source>
</evidence>
<evidence type="ECO:0000256" key="3">
    <source>
        <dbReference type="ARBA" id="ARBA00022692"/>
    </source>
</evidence>
<dbReference type="EMBL" id="KV426709">
    <property type="protein sequence ID" value="KZV78978.1"/>
    <property type="molecule type" value="Genomic_DNA"/>
</dbReference>
<evidence type="ECO:0000259" key="11">
    <source>
        <dbReference type="PROSITE" id="PS51762"/>
    </source>
</evidence>
<evidence type="ECO:0000256" key="9">
    <source>
        <dbReference type="SAM" id="MobiDB-lite"/>
    </source>
</evidence>
<keyword evidence="13" id="KW-1185">Reference proteome</keyword>
<dbReference type="FunCoup" id="A0A166NBR2">
    <property type="interactions" value="90"/>
</dbReference>
<evidence type="ECO:0000256" key="2">
    <source>
        <dbReference type="ARBA" id="ARBA00010962"/>
    </source>
</evidence>
<dbReference type="GO" id="GO:0006078">
    <property type="term" value="P:(1-&gt;6)-beta-D-glucan biosynthetic process"/>
    <property type="evidence" value="ECO:0007669"/>
    <property type="project" value="TreeGrafter"/>
</dbReference>
<keyword evidence="8" id="KW-0961">Cell wall biogenesis/degradation</keyword>
<feature type="region of interest" description="Disordered" evidence="9">
    <location>
        <begin position="1"/>
        <end position="86"/>
    </location>
</feature>
<dbReference type="InterPro" id="IPR000757">
    <property type="entry name" value="Beta-glucanase-like"/>
</dbReference>
<feature type="compositionally biased region" description="Low complexity" evidence="9">
    <location>
        <begin position="22"/>
        <end position="33"/>
    </location>
</feature>
<proteinExistence type="inferred from homology"/>
<feature type="domain" description="GH16" evidence="11">
    <location>
        <begin position="267"/>
        <end position="499"/>
    </location>
</feature>
<evidence type="ECO:0000256" key="7">
    <source>
        <dbReference type="ARBA" id="ARBA00023180"/>
    </source>
</evidence>
<dbReference type="GO" id="GO:0015926">
    <property type="term" value="F:glucosidase activity"/>
    <property type="evidence" value="ECO:0007669"/>
    <property type="project" value="TreeGrafter"/>
</dbReference>
<dbReference type="InterPro" id="IPR013320">
    <property type="entry name" value="ConA-like_dom_sf"/>
</dbReference>
<dbReference type="Gene3D" id="2.60.120.200">
    <property type="match status" value="1"/>
</dbReference>
<keyword evidence="6 10" id="KW-0472">Membrane</keyword>
<evidence type="ECO:0000256" key="1">
    <source>
        <dbReference type="ARBA" id="ARBA00004606"/>
    </source>
</evidence>
<dbReference type="GO" id="GO:0005789">
    <property type="term" value="C:endoplasmic reticulum membrane"/>
    <property type="evidence" value="ECO:0007669"/>
    <property type="project" value="TreeGrafter"/>
</dbReference>
<evidence type="ECO:0000256" key="8">
    <source>
        <dbReference type="ARBA" id="ARBA00023316"/>
    </source>
</evidence>
<dbReference type="OrthoDB" id="412647at2759"/>
<comment type="subcellular location">
    <subcellularLocation>
        <location evidence="1">Membrane</location>
        <topology evidence="1">Single-pass type II membrane protein</topology>
    </subcellularLocation>
</comment>
<evidence type="ECO:0000313" key="13">
    <source>
        <dbReference type="Proteomes" id="UP000077266"/>
    </source>
</evidence>
<keyword evidence="4" id="KW-0735">Signal-anchor</keyword>
<keyword evidence="7" id="KW-0325">Glycoprotein</keyword>
<gene>
    <name evidence="12" type="ORF">EXIGLDRAFT_846978</name>
</gene>
<reference evidence="12 13" key="1">
    <citation type="journal article" date="2016" name="Mol. Biol. Evol.">
        <title>Comparative Genomics of Early-Diverging Mushroom-Forming Fungi Provides Insights into the Origins of Lignocellulose Decay Capabilities.</title>
        <authorList>
            <person name="Nagy L.G."/>
            <person name="Riley R."/>
            <person name="Tritt A."/>
            <person name="Adam C."/>
            <person name="Daum C."/>
            <person name="Floudas D."/>
            <person name="Sun H."/>
            <person name="Yadav J.S."/>
            <person name="Pangilinan J."/>
            <person name="Larsson K.H."/>
            <person name="Matsuura K."/>
            <person name="Barry K."/>
            <person name="Labutti K."/>
            <person name="Kuo R."/>
            <person name="Ohm R.A."/>
            <person name="Bhattacharya S.S."/>
            <person name="Shirouzu T."/>
            <person name="Yoshinaga Y."/>
            <person name="Martin F.M."/>
            <person name="Grigoriev I.V."/>
            <person name="Hibbett D.S."/>
        </authorList>
    </citation>
    <scope>NUCLEOTIDE SEQUENCE [LARGE SCALE GENOMIC DNA]</scope>
    <source>
        <strain evidence="12 13">HHB12029</strain>
    </source>
</reference>
<name>A0A166NBR2_EXIGL</name>
<dbReference type="AlphaFoldDB" id="A0A166NBR2"/>
<dbReference type="PROSITE" id="PS51762">
    <property type="entry name" value="GH16_2"/>
    <property type="match status" value="1"/>
</dbReference>
<feature type="compositionally biased region" description="Low complexity" evidence="9">
    <location>
        <begin position="58"/>
        <end position="71"/>
    </location>
</feature>
<dbReference type="GO" id="GO:0005886">
    <property type="term" value="C:plasma membrane"/>
    <property type="evidence" value="ECO:0007669"/>
    <property type="project" value="TreeGrafter"/>
</dbReference>
<protein>
    <submittedName>
        <fullName evidence="12">SKN1-domain-containing protein</fullName>
    </submittedName>
</protein>
<comment type="similarity">
    <text evidence="2">Belongs to the SKN1/KRE6 family.</text>
</comment>
<evidence type="ECO:0000256" key="6">
    <source>
        <dbReference type="ARBA" id="ARBA00023136"/>
    </source>
</evidence>
<keyword evidence="5 10" id="KW-1133">Transmembrane helix</keyword>
<evidence type="ECO:0000313" key="12">
    <source>
        <dbReference type="EMBL" id="KZV78978.1"/>
    </source>
</evidence>
<feature type="compositionally biased region" description="Pro residues" evidence="9">
    <location>
        <begin position="34"/>
        <end position="44"/>
    </location>
</feature>
<evidence type="ECO:0000256" key="5">
    <source>
        <dbReference type="ARBA" id="ARBA00022989"/>
    </source>
</evidence>
<dbReference type="STRING" id="1314781.A0A166NBR2"/>
<dbReference type="InParanoid" id="A0A166NBR2"/>
<evidence type="ECO:0000256" key="4">
    <source>
        <dbReference type="ARBA" id="ARBA00022968"/>
    </source>
</evidence>
<dbReference type="InterPro" id="IPR005629">
    <property type="entry name" value="Skn1/Kre6/Sbg1"/>
</dbReference>